<dbReference type="WBParaSite" id="BTMF_0000348301-mRNA-1">
    <property type="protein sequence ID" value="BTMF_0000348301-mRNA-1"/>
    <property type="gene ID" value="BTMF_0000348301"/>
</dbReference>
<keyword evidence="1" id="KW-0175">Coiled coil</keyword>
<reference evidence="4" key="1">
    <citation type="submission" date="2017-02" db="UniProtKB">
        <authorList>
            <consortium name="WormBaseParasite"/>
        </authorList>
    </citation>
    <scope>IDENTIFICATION</scope>
</reference>
<reference evidence="2 3" key="2">
    <citation type="submission" date="2018-11" db="EMBL/GenBank/DDBJ databases">
        <authorList>
            <consortium name="Pathogen Informatics"/>
        </authorList>
    </citation>
    <scope>NUCLEOTIDE SEQUENCE [LARGE SCALE GENOMIC DNA]</scope>
</reference>
<evidence type="ECO:0000313" key="3">
    <source>
        <dbReference type="Proteomes" id="UP000280834"/>
    </source>
</evidence>
<name>A0A0R3QAW2_9BILA</name>
<dbReference type="EMBL" id="UZAG01002380">
    <property type="protein sequence ID" value="VDO13346.1"/>
    <property type="molecule type" value="Genomic_DNA"/>
</dbReference>
<proteinExistence type="predicted"/>
<keyword evidence="3" id="KW-1185">Reference proteome</keyword>
<evidence type="ECO:0000256" key="1">
    <source>
        <dbReference type="SAM" id="Coils"/>
    </source>
</evidence>
<dbReference type="STRING" id="42155.A0A0R3QAW2"/>
<evidence type="ECO:0000313" key="2">
    <source>
        <dbReference type="EMBL" id="VDO13346.1"/>
    </source>
</evidence>
<organism evidence="4">
    <name type="scientific">Brugia timori</name>
    <dbReference type="NCBI Taxonomy" id="42155"/>
    <lineage>
        <taxon>Eukaryota</taxon>
        <taxon>Metazoa</taxon>
        <taxon>Ecdysozoa</taxon>
        <taxon>Nematoda</taxon>
        <taxon>Chromadorea</taxon>
        <taxon>Rhabditida</taxon>
        <taxon>Spirurina</taxon>
        <taxon>Spiruromorpha</taxon>
        <taxon>Filarioidea</taxon>
        <taxon>Onchocercidae</taxon>
        <taxon>Brugia</taxon>
    </lineage>
</organism>
<accession>A0A0R3QAW2</accession>
<evidence type="ECO:0000313" key="4">
    <source>
        <dbReference type="WBParaSite" id="BTMF_0000348301-mRNA-1"/>
    </source>
</evidence>
<sequence length="90" mass="10733">MAYVHYKVTNSELKSHEQFQLSVHEQLAEVRKTLQSRQIEFNEAKKKIVNEVAVKFSILVEQWENLKKCQLQLRDDEKLLREALNNFTDD</sequence>
<gene>
    <name evidence="2" type="ORF">BTMF_LOCUS2791</name>
</gene>
<dbReference type="AlphaFoldDB" id="A0A0R3QAW2"/>
<feature type="coiled-coil region" evidence="1">
    <location>
        <begin position="27"/>
        <end position="86"/>
    </location>
</feature>
<dbReference type="Proteomes" id="UP000280834">
    <property type="component" value="Unassembled WGS sequence"/>
</dbReference>
<protein>
    <submittedName>
        <fullName evidence="4">Biogenesis of lysosome-related organelles complex 1 subunit 1</fullName>
    </submittedName>
</protein>